<name>A0A3N4HFV0_ASCIM</name>
<dbReference type="AlphaFoldDB" id="A0A3N4HFV0"/>
<proteinExistence type="predicted"/>
<reference evidence="2 3" key="1">
    <citation type="journal article" date="2018" name="Nat. Ecol. Evol.">
        <title>Pezizomycetes genomes reveal the molecular basis of ectomycorrhizal truffle lifestyle.</title>
        <authorList>
            <person name="Murat C."/>
            <person name="Payen T."/>
            <person name="Noel B."/>
            <person name="Kuo A."/>
            <person name="Morin E."/>
            <person name="Chen J."/>
            <person name="Kohler A."/>
            <person name="Krizsan K."/>
            <person name="Balestrini R."/>
            <person name="Da Silva C."/>
            <person name="Montanini B."/>
            <person name="Hainaut M."/>
            <person name="Levati E."/>
            <person name="Barry K.W."/>
            <person name="Belfiori B."/>
            <person name="Cichocki N."/>
            <person name="Clum A."/>
            <person name="Dockter R.B."/>
            <person name="Fauchery L."/>
            <person name="Guy J."/>
            <person name="Iotti M."/>
            <person name="Le Tacon F."/>
            <person name="Lindquist E.A."/>
            <person name="Lipzen A."/>
            <person name="Malagnac F."/>
            <person name="Mello A."/>
            <person name="Molinier V."/>
            <person name="Miyauchi S."/>
            <person name="Poulain J."/>
            <person name="Riccioni C."/>
            <person name="Rubini A."/>
            <person name="Sitrit Y."/>
            <person name="Splivallo R."/>
            <person name="Traeger S."/>
            <person name="Wang M."/>
            <person name="Zifcakova L."/>
            <person name="Wipf D."/>
            <person name="Zambonelli A."/>
            <person name="Paolocci F."/>
            <person name="Nowrousian M."/>
            <person name="Ottonello S."/>
            <person name="Baldrian P."/>
            <person name="Spatafora J.W."/>
            <person name="Henrissat B."/>
            <person name="Nagy L.G."/>
            <person name="Aury J.M."/>
            <person name="Wincker P."/>
            <person name="Grigoriev I.V."/>
            <person name="Bonfante P."/>
            <person name="Martin F.M."/>
        </authorList>
    </citation>
    <scope>NUCLEOTIDE SEQUENCE [LARGE SCALE GENOMIC DNA]</scope>
    <source>
        <strain evidence="2 3">RN42</strain>
    </source>
</reference>
<sequence>MSVPCYYRSCKLRFDTEGEEELHYRLVHQQTAIIRIFKTNVKICRAKSMSDPEAKGFFECPAHQCDFATADSDLLVPHITEAHSEQLERGYLGISSSSSCCTHSTVRIYSEEESPDPPHIIKWTISRHEDMLEFAKSVLEFSKSDLSCFDPKKRDAGTLKRKRECAESDPLSLLRATAKRRITEEMNTAMSGELSAENAVLLEERINTVDEIRAICSRSLKKITEHPSREKSEDGNSGRLHTQDGSDGEEDAAVVNLVETTCKKITEEMNNALMGDLRSDQVDVLRVHIATIERMHEMCWKALKKADEE</sequence>
<evidence type="ECO:0000313" key="2">
    <source>
        <dbReference type="EMBL" id="RPA72457.1"/>
    </source>
</evidence>
<evidence type="ECO:0000256" key="1">
    <source>
        <dbReference type="SAM" id="MobiDB-lite"/>
    </source>
</evidence>
<gene>
    <name evidence="2" type="ORF">BJ508DRAFT_367240</name>
</gene>
<evidence type="ECO:0000313" key="3">
    <source>
        <dbReference type="Proteomes" id="UP000275078"/>
    </source>
</evidence>
<dbReference type="EMBL" id="ML119861">
    <property type="protein sequence ID" value="RPA72457.1"/>
    <property type="molecule type" value="Genomic_DNA"/>
</dbReference>
<organism evidence="2 3">
    <name type="scientific">Ascobolus immersus RN42</name>
    <dbReference type="NCBI Taxonomy" id="1160509"/>
    <lineage>
        <taxon>Eukaryota</taxon>
        <taxon>Fungi</taxon>
        <taxon>Dikarya</taxon>
        <taxon>Ascomycota</taxon>
        <taxon>Pezizomycotina</taxon>
        <taxon>Pezizomycetes</taxon>
        <taxon>Pezizales</taxon>
        <taxon>Ascobolaceae</taxon>
        <taxon>Ascobolus</taxon>
    </lineage>
</organism>
<keyword evidence="3" id="KW-1185">Reference proteome</keyword>
<accession>A0A3N4HFV0</accession>
<dbReference type="Proteomes" id="UP000275078">
    <property type="component" value="Unassembled WGS sequence"/>
</dbReference>
<feature type="compositionally biased region" description="Basic and acidic residues" evidence="1">
    <location>
        <begin position="224"/>
        <end position="244"/>
    </location>
</feature>
<protein>
    <submittedName>
        <fullName evidence="2">Uncharacterized protein</fullName>
    </submittedName>
</protein>
<feature type="region of interest" description="Disordered" evidence="1">
    <location>
        <begin position="224"/>
        <end position="251"/>
    </location>
</feature>